<keyword evidence="2" id="KW-1185">Reference proteome</keyword>
<protein>
    <submittedName>
        <fullName evidence="3">Uncharacterized protein</fullName>
    </submittedName>
</protein>
<dbReference type="Proteomes" id="UP000887578">
    <property type="component" value="Unplaced"/>
</dbReference>
<feature type="region of interest" description="Disordered" evidence="1">
    <location>
        <begin position="86"/>
        <end position="141"/>
    </location>
</feature>
<feature type="compositionally biased region" description="Polar residues" evidence="1">
    <location>
        <begin position="86"/>
        <end position="97"/>
    </location>
</feature>
<evidence type="ECO:0000313" key="2">
    <source>
        <dbReference type="Proteomes" id="UP000887578"/>
    </source>
</evidence>
<accession>A0A914Q3F7</accession>
<dbReference type="WBParaSite" id="PDA_v2.g23436.t1">
    <property type="protein sequence ID" value="PDA_v2.g23436.t1"/>
    <property type="gene ID" value="PDA_v2.g23436"/>
</dbReference>
<name>A0A914Q3F7_9BILA</name>
<reference evidence="3" key="1">
    <citation type="submission" date="2022-11" db="UniProtKB">
        <authorList>
            <consortium name="WormBaseParasite"/>
        </authorList>
    </citation>
    <scope>IDENTIFICATION</scope>
</reference>
<evidence type="ECO:0000313" key="3">
    <source>
        <dbReference type="WBParaSite" id="PDA_v2.g23436.t1"/>
    </source>
</evidence>
<evidence type="ECO:0000256" key="1">
    <source>
        <dbReference type="SAM" id="MobiDB-lite"/>
    </source>
</evidence>
<organism evidence="2 3">
    <name type="scientific">Panagrolaimus davidi</name>
    <dbReference type="NCBI Taxonomy" id="227884"/>
    <lineage>
        <taxon>Eukaryota</taxon>
        <taxon>Metazoa</taxon>
        <taxon>Ecdysozoa</taxon>
        <taxon>Nematoda</taxon>
        <taxon>Chromadorea</taxon>
        <taxon>Rhabditida</taxon>
        <taxon>Tylenchina</taxon>
        <taxon>Panagrolaimomorpha</taxon>
        <taxon>Panagrolaimoidea</taxon>
        <taxon>Panagrolaimidae</taxon>
        <taxon>Panagrolaimus</taxon>
    </lineage>
</organism>
<dbReference type="AlphaFoldDB" id="A0A914Q3F7"/>
<feature type="compositionally biased region" description="Polar residues" evidence="1">
    <location>
        <begin position="106"/>
        <end position="132"/>
    </location>
</feature>
<proteinExistence type="predicted"/>
<sequence length="141" mass="14765">MKVLQQNLFSFTSTAASEKARQTSLFPDLNKTTPISFSDSISIVQNSRQLVSNLFSSVAKPSPLTFNNATNGFKFDTKSSPIFSSAQTTANNIGSGNSTTTAASSKPETSGTNPKPTSDSASASGIPTLPSNETKDVPPKL</sequence>